<keyword evidence="2" id="KW-1185">Reference proteome</keyword>
<reference evidence="1 2" key="1">
    <citation type="journal article" date="2019" name="Sci. Rep.">
        <title>Orb-weaving spider Araneus ventricosus genome elucidates the spidroin gene catalogue.</title>
        <authorList>
            <person name="Kono N."/>
            <person name="Nakamura H."/>
            <person name="Ohtoshi R."/>
            <person name="Moran D.A.P."/>
            <person name="Shinohara A."/>
            <person name="Yoshida Y."/>
            <person name="Fujiwara M."/>
            <person name="Mori M."/>
            <person name="Tomita M."/>
            <person name="Arakawa K."/>
        </authorList>
    </citation>
    <scope>NUCLEOTIDE SEQUENCE [LARGE SCALE GENOMIC DNA]</scope>
</reference>
<comment type="caution">
    <text evidence="1">The sequence shown here is derived from an EMBL/GenBank/DDBJ whole genome shotgun (WGS) entry which is preliminary data.</text>
</comment>
<evidence type="ECO:0008006" key="3">
    <source>
        <dbReference type="Google" id="ProtNLM"/>
    </source>
</evidence>
<protein>
    <recommendedName>
        <fullName evidence="3">Pre-C2HC domain-containing protein</fullName>
    </recommendedName>
</protein>
<name>A0A4Y2SC34_ARAVE</name>
<proteinExistence type="predicted"/>
<organism evidence="1 2">
    <name type="scientific">Araneus ventricosus</name>
    <name type="common">Orbweaver spider</name>
    <name type="synonym">Epeira ventricosa</name>
    <dbReference type="NCBI Taxonomy" id="182803"/>
    <lineage>
        <taxon>Eukaryota</taxon>
        <taxon>Metazoa</taxon>
        <taxon>Ecdysozoa</taxon>
        <taxon>Arthropoda</taxon>
        <taxon>Chelicerata</taxon>
        <taxon>Arachnida</taxon>
        <taxon>Araneae</taxon>
        <taxon>Araneomorphae</taxon>
        <taxon>Entelegynae</taxon>
        <taxon>Araneoidea</taxon>
        <taxon>Araneidae</taxon>
        <taxon>Araneus</taxon>
    </lineage>
</organism>
<evidence type="ECO:0000313" key="2">
    <source>
        <dbReference type="Proteomes" id="UP000499080"/>
    </source>
</evidence>
<dbReference type="EMBL" id="BGPR01020855">
    <property type="protein sequence ID" value="GBN85617.1"/>
    <property type="molecule type" value="Genomic_DNA"/>
</dbReference>
<evidence type="ECO:0000313" key="1">
    <source>
        <dbReference type="EMBL" id="GBN85617.1"/>
    </source>
</evidence>
<gene>
    <name evidence="1" type="ORF">AVEN_188548_1</name>
</gene>
<dbReference type="AlphaFoldDB" id="A0A4Y2SC34"/>
<accession>A0A4Y2SC34</accession>
<dbReference type="Proteomes" id="UP000499080">
    <property type="component" value="Unassembled WGS sequence"/>
</dbReference>
<dbReference type="OrthoDB" id="8016075at2759"/>
<sequence length="274" mass="31599">MPVPYRSCQIDCSLSCSPRGWQETSKRERSQRYKLPPATKAKIIEEARDAVEKIDLLQEQVSSVGSCPIINCAVHSSNISRFNSKRPLSNSEEDLNLDNGDPDLHNFKLPSKRLLAKAKNTSVNESEINFADENKFSNLENEDVDVGESPQTPIPVKKLPPIMLKKLDNFTAQLKFINEKFGHVTAKSGGQFIRLYTKDPEEHCKLSKFLKEKEIEYFVIIPKWERPNKVVVRNLPRETRPNQIKDYLEELHKFKIEKVVQLTKLRTKRPLPLF</sequence>